<accession>A0AAV7P8X8</accession>
<keyword evidence="3" id="KW-1185">Reference proteome</keyword>
<dbReference type="AlphaFoldDB" id="A0AAV7P8X8"/>
<name>A0AAV7P8X8_PLEWA</name>
<dbReference type="EMBL" id="JANPWB010000011">
    <property type="protein sequence ID" value="KAJ1124763.1"/>
    <property type="molecule type" value="Genomic_DNA"/>
</dbReference>
<organism evidence="2 3">
    <name type="scientific">Pleurodeles waltl</name>
    <name type="common">Iberian ribbed newt</name>
    <dbReference type="NCBI Taxonomy" id="8319"/>
    <lineage>
        <taxon>Eukaryota</taxon>
        <taxon>Metazoa</taxon>
        <taxon>Chordata</taxon>
        <taxon>Craniata</taxon>
        <taxon>Vertebrata</taxon>
        <taxon>Euteleostomi</taxon>
        <taxon>Amphibia</taxon>
        <taxon>Batrachia</taxon>
        <taxon>Caudata</taxon>
        <taxon>Salamandroidea</taxon>
        <taxon>Salamandridae</taxon>
        <taxon>Pleurodelinae</taxon>
        <taxon>Pleurodeles</taxon>
    </lineage>
</organism>
<evidence type="ECO:0000256" key="1">
    <source>
        <dbReference type="SAM" id="MobiDB-lite"/>
    </source>
</evidence>
<evidence type="ECO:0000313" key="3">
    <source>
        <dbReference type="Proteomes" id="UP001066276"/>
    </source>
</evidence>
<reference evidence="2" key="1">
    <citation type="journal article" date="2022" name="bioRxiv">
        <title>Sequencing and chromosome-scale assembly of the giantPleurodeles waltlgenome.</title>
        <authorList>
            <person name="Brown T."/>
            <person name="Elewa A."/>
            <person name="Iarovenko S."/>
            <person name="Subramanian E."/>
            <person name="Araus A.J."/>
            <person name="Petzold A."/>
            <person name="Susuki M."/>
            <person name="Suzuki K.-i.T."/>
            <person name="Hayashi T."/>
            <person name="Toyoda A."/>
            <person name="Oliveira C."/>
            <person name="Osipova E."/>
            <person name="Leigh N.D."/>
            <person name="Simon A."/>
            <person name="Yun M.H."/>
        </authorList>
    </citation>
    <scope>NUCLEOTIDE SEQUENCE</scope>
    <source>
        <strain evidence="2">20211129_DDA</strain>
        <tissue evidence="2">Liver</tissue>
    </source>
</reference>
<gene>
    <name evidence="2" type="ORF">NDU88_003212</name>
</gene>
<sequence>MTLTPLLEPNDSHGLHITAAAPVGWLARREGLGSSGQPVTSMKLRAQIRKQPGRREKIQQPGGRRPQRERRAGGPQAGAASSSNKEQSTAGLRTVPPAQRDQMERHRGAPMEGLRDRCCRH</sequence>
<evidence type="ECO:0000313" key="2">
    <source>
        <dbReference type="EMBL" id="KAJ1124763.1"/>
    </source>
</evidence>
<comment type="caution">
    <text evidence="2">The sequence shown here is derived from an EMBL/GenBank/DDBJ whole genome shotgun (WGS) entry which is preliminary data.</text>
</comment>
<feature type="region of interest" description="Disordered" evidence="1">
    <location>
        <begin position="30"/>
        <end position="121"/>
    </location>
</feature>
<dbReference type="Proteomes" id="UP001066276">
    <property type="component" value="Chromosome 7"/>
</dbReference>
<feature type="compositionally biased region" description="Low complexity" evidence="1">
    <location>
        <begin position="73"/>
        <end position="83"/>
    </location>
</feature>
<protein>
    <submittedName>
        <fullName evidence="2">Uncharacterized protein</fullName>
    </submittedName>
</protein>
<proteinExistence type="predicted"/>
<feature type="compositionally biased region" description="Basic and acidic residues" evidence="1">
    <location>
        <begin position="101"/>
        <end position="121"/>
    </location>
</feature>